<evidence type="ECO:0000313" key="9">
    <source>
        <dbReference type="Proteomes" id="UP000273143"/>
    </source>
</evidence>
<proteinExistence type="predicted"/>
<name>A0A3Q9JIR1_9GAMM</name>
<gene>
    <name evidence="8" type="ORF">DM558_07100</name>
</gene>
<evidence type="ECO:0000256" key="3">
    <source>
        <dbReference type="ARBA" id="ARBA00022984"/>
    </source>
</evidence>
<evidence type="ECO:0000256" key="7">
    <source>
        <dbReference type="ARBA" id="ARBA00023288"/>
    </source>
</evidence>
<keyword evidence="3" id="KW-0573">Peptidoglycan synthesis</keyword>
<dbReference type="CDD" id="cd06339">
    <property type="entry name" value="PBP1_YraM_LppC_lipoprotein-like"/>
    <property type="match status" value="1"/>
</dbReference>
<accession>A0A3Q9JIR1</accession>
<dbReference type="PROSITE" id="PS51257">
    <property type="entry name" value="PROKAR_LIPOPROTEIN"/>
    <property type="match status" value="1"/>
</dbReference>
<keyword evidence="9" id="KW-1185">Reference proteome</keyword>
<dbReference type="EMBL" id="CP029822">
    <property type="protein sequence ID" value="AZS50557.1"/>
    <property type="molecule type" value="Genomic_DNA"/>
</dbReference>
<dbReference type="GO" id="GO:0009252">
    <property type="term" value="P:peptidoglycan biosynthetic process"/>
    <property type="evidence" value="ECO:0007669"/>
    <property type="project" value="UniProtKB-KW"/>
</dbReference>
<dbReference type="GO" id="GO:0030234">
    <property type="term" value="F:enzyme regulator activity"/>
    <property type="evidence" value="ECO:0007669"/>
    <property type="project" value="TreeGrafter"/>
</dbReference>
<dbReference type="Gene3D" id="3.40.50.2300">
    <property type="match status" value="2"/>
</dbReference>
<evidence type="ECO:0000313" key="8">
    <source>
        <dbReference type="EMBL" id="AZS50557.1"/>
    </source>
</evidence>
<dbReference type="KEGG" id="emo:DM558_07100"/>
<keyword evidence="6" id="KW-0998">Cell outer membrane</keyword>
<evidence type="ECO:0000256" key="2">
    <source>
        <dbReference type="ARBA" id="ARBA00022960"/>
    </source>
</evidence>
<dbReference type="PANTHER" id="PTHR38038">
    <property type="entry name" value="PENICILLIN-BINDING PROTEIN ACTIVATOR LPOA"/>
    <property type="match status" value="1"/>
</dbReference>
<dbReference type="PANTHER" id="PTHR38038:SF1">
    <property type="entry name" value="PENICILLIN-BINDING PROTEIN ACTIVATOR LPOA"/>
    <property type="match status" value="1"/>
</dbReference>
<keyword evidence="2" id="KW-0133">Cell shape</keyword>
<dbReference type="InterPro" id="IPR011990">
    <property type="entry name" value="TPR-like_helical_dom_sf"/>
</dbReference>
<keyword evidence="4" id="KW-0472">Membrane</keyword>
<dbReference type="InterPro" id="IPR007443">
    <property type="entry name" value="LpoA"/>
</dbReference>
<evidence type="ECO:0000256" key="5">
    <source>
        <dbReference type="ARBA" id="ARBA00023139"/>
    </source>
</evidence>
<dbReference type="Pfam" id="PF04348">
    <property type="entry name" value="LppC"/>
    <property type="match status" value="1"/>
</dbReference>
<reference evidence="9" key="1">
    <citation type="submission" date="2018-06" db="EMBL/GenBank/DDBJ databases">
        <title>Complete genome of Pseudomonas insecticola strain QZS01.</title>
        <authorList>
            <person name="Wang J."/>
            <person name="Su Q."/>
        </authorList>
    </citation>
    <scope>NUCLEOTIDE SEQUENCE [LARGE SCALE GENOMIC DNA]</scope>
    <source>
        <strain evidence="9">QZS01</strain>
    </source>
</reference>
<evidence type="ECO:0000256" key="4">
    <source>
        <dbReference type="ARBA" id="ARBA00023136"/>
    </source>
</evidence>
<dbReference type="Gene3D" id="1.25.40.10">
    <property type="entry name" value="Tetratricopeptide repeat domain"/>
    <property type="match status" value="1"/>
</dbReference>
<dbReference type="GO" id="GO:0008360">
    <property type="term" value="P:regulation of cell shape"/>
    <property type="evidence" value="ECO:0007669"/>
    <property type="project" value="UniProtKB-KW"/>
</dbReference>
<keyword evidence="7" id="KW-0449">Lipoprotein</keyword>
<dbReference type="GO" id="GO:0031241">
    <property type="term" value="C:periplasmic side of cell outer membrane"/>
    <property type="evidence" value="ECO:0007669"/>
    <property type="project" value="TreeGrafter"/>
</dbReference>
<sequence length="581" mass="64360">MKVYLRLLALFLFAFLLTACDILSLNNNNQMPSFTNTQGNPTQLINLANQQSNVEIANQYRLIAADKYIQAKQEAKAQEILKELPANLTNTQQMIVALLNANIALNKKDTTTALSLLTGKTFYQLDEQDPDLQVRVRLLKASAFELEGKPLQALRERSYISSFLKGNTAQDNQDNIWRLAMSVPLDALLSAADSGETGGWLELAKAVKTASTVTEQKQNIENWIAANPNHPAVINPPAELLTIKGLTTETYSKIAVLLPQKQKYAQAIYNGFIAAYYQAPNKDKVTIKAYESTDYPTMDAFYAQAQKDGIQLVVGPLDKAQINELSKKSTLPITTLALNYTDTNTQPPQLFQFGLLPEDEAREAATRAFNDGKRHAIAVVPQGEWGKKVLSAFRSKWEEQGGVLEGIEYIDRPVDLDGQMVALTKKLPNLKEANDNMLFMVADPAMARQIRALLTYHDEKDLPVYATSHIYSGVPSANQDADLNGVLFTDVPWLLSDNNPVQQAIVAQWPQAKTSFARLYALGADTWSLIPRLSELKALPNSRIEGLSGELSIDSQQRVVRKLPWATFDKGLIQPAPAISL</sequence>
<organism evidence="8 9">
    <name type="scientific">Entomomonas moraniae</name>
    <dbReference type="NCBI Taxonomy" id="2213226"/>
    <lineage>
        <taxon>Bacteria</taxon>
        <taxon>Pseudomonadati</taxon>
        <taxon>Pseudomonadota</taxon>
        <taxon>Gammaproteobacteria</taxon>
        <taxon>Pseudomonadales</taxon>
        <taxon>Pseudomonadaceae</taxon>
        <taxon>Entomomonas</taxon>
    </lineage>
</organism>
<dbReference type="Gene3D" id="1.25.40.650">
    <property type="match status" value="1"/>
</dbReference>
<evidence type="ECO:0000256" key="6">
    <source>
        <dbReference type="ARBA" id="ARBA00023237"/>
    </source>
</evidence>
<evidence type="ECO:0000256" key="1">
    <source>
        <dbReference type="ARBA" id="ARBA00022729"/>
    </source>
</evidence>
<keyword evidence="5" id="KW-0564">Palmitate</keyword>
<dbReference type="SUPFAM" id="SSF53822">
    <property type="entry name" value="Periplasmic binding protein-like I"/>
    <property type="match status" value="1"/>
</dbReference>
<dbReference type="InterPro" id="IPR028082">
    <property type="entry name" value="Peripla_BP_I"/>
</dbReference>
<dbReference type="Proteomes" id="UP000273143">
    <property type="component" value="Chromosome"/>
</dbReference>
<dbReference type="AlphaFoldDB" id="A0A3Q9JIR1"/>
<dbReference type="RefSeq" id="WP_127162998.1">
    <property type="nucleotide sequence ID" value="NZ_CP029822.1"/>
</dbReference>
<keyword evidence="1" id="KW-0732">Signal</keyword>
<protein>
    <submittedName>
        <fullName evidence="8">Penicillin-binding protein activator</fullName>
    </submittedName>
</protein>